<dbReference type="AlphaFoldDB" id="A0A8J4RE52"/>
<proteinExistence type="predicted"/>
<dbReference type="PANTHER" id="PTHR46481">
    <property type="entry name" value="ZINC FINGER BED DOMAIN-CONTAINING PROTEIN 4"/>
    <property type="match status" value="1"/>
</dbReference>
<keyword evidence="2" id="KW-1185">Reference proteome</keyword>
<dbReference type="EMBL" id="JRKL02001313">
    <property type="protein sequence ID" value="KAF3964790.1"/>
    <property type="molecule type" value="Genomic_DNA"/>
</dbReference>
<protein>
    <submittedName>
        <fullName evidence="1">Uncharacterized protein</fullName>
    </submittedName>
</protein>
<dbReference type="PANTHER" id="PTHR46481:SF6">
    <property type="entry name" value="ZINC FINGER BED DOMAIN-CONTAINING PROTEIN RICESLEEPER 2-LIKE"/>
    <property type="match status" value="1"/>
</dbReference>
<dbReference type="InterPro" id="IPR012337">
    <property type="entry name" value="RNaseH-like_sf"/>
</dbReference>
<dbReference type="InterPro" id="IPR052035">
    <property type="entry name" value="ZnF_BED_domain_contain"/>
</dbReference>
<sequence>MQFSFILSATNHVLITSSLETSIQSPLLSWSPISQLLYFAKASKRCCEAHYVNEHWVLQKKVLSFPHMPPPRDGVKLSERLLGLLKEWGIEKRVFTITFDNVSYNNTLHPAVVESGLYDRHGDFFGFETYVSQLIGSDSSKSQLDLYLEEAQLNHRIHEDSNVLGFLLPQTTEALLCALGWLYGVLAIHDFEKESLVEDFGNLCLSQSSSYVDEDWVNKVVN</sequence>
<organism evidence="1 2">
    <name type="scientific">Castanea mollissima</name>
    <name type="common">Chinese chestnut</name>
    <dbReference type="NCBI Taxonomy" id="60419"/>
    <lineage>
        <taxon>Eukaryota</taxon>
        <taxon>Viridiplantae</taxon>
        <taxon>Streptophyta</taxon>
        <taxon>Embryophyta</taxon>
        <taxon>Tracheophyta</taxon>
        <taxon>Spermatophyta</taxon>
        <taxon>Magnoliopsida</taxon>
        <taxon>eudicotyledons</taxon>
        <taxon>Gunneridae</taxon>
        <taxon>Pentapetalae</taxon>
        <taxon>rosids</taxon>
        <taxon>fabids</taxon>
        <taxon>Fagales</taxon>
        <taxon>Fagaceae</taxon>
        <taxon>Castanea</taxon>
    </lineage>
</organism>
<reference evidence="1" key="1">
    <citation type="submission" date="2020-03" db="EMBL/GenBank/DDBJ databases">
        <title>Castanea mollissima Vanexum genome sequencing.</title>
        <authorList>
            <person name="Staton M."/>
        </authorList>
    </citation>
    <scope>NUCLEOTIDE SEQUENCE</scope>
    <source>
        <tissue evidence="1">Leaf</tissue>
    </source>
</reference>
<name>A0A8J4RE52_9ROSI</name>
<evidence type="ECO:0000313" key="1">
    <source>
        <dbReference type="EMBL" id="KAF3964790.1"/>
    </source>
</evidence>
<dbReference type="Proteomes" id="UP000737018">
    <property type="component" value="Unassembled WGS sequence"/>
</dbReference>
<evidence type="ECO:0000313" key="2">
    <source>
        <dbReference type="Proteomes" id="UP000737018"/>
    </source>
</evidence>
<accession>A0A8J4RE52</accession>
<comment type="caution">
    <text evidence="1">The sequence shown here is derived from an EMBL/GenBank/DDBJ whole genome shotgun (WGS) entry which is preliminary data.</text>
</comment>
<dbReference type="SUPFAM" id="SSF53098">
    <property type="entry name" value="Ribonuclease H-like"/>
    <property type="match status" value="1"/>
</dbReference>
<dbReference type="OrthoDB" id="2610923at2759"/>
<gene>
    <name evidence="1" type="ORF">CMV_010963</name>
</gene>